<evidence type="ECO:0000259" key="7">
    <source>
        <dbReference type="Pfam" id="PF09335"/>
    </source>
</evidence>
<protein>
    <submittedName>
        <fullName evidence="8">VTT domain-containing protein</fullName>
    </submittedName>
</protein>
<keyword evidence="4 6" id="KW-1133">Transmembrane helix</keyword>
<dbReference type="PANTHER" id="PTHR42709:SF6">
    <property type="entry name" value="UNDECAPRENYL PHOSPHATE TRANSPORTER A"/>
    <property type="match status" value="1"/>
</dbReference>
<keyword evidence="3 6" id="KW-0812">Transmembrane</keyword>
<name>A0ABT7F1E3_9RHOB</name>
<feature type="transmembrane region" description="Helical" evidence="6">
    <location>
        <begin position="132"/>
        <end position="157"/>
    </location>
</feature>
<dbReference type="RefSeq" id="WP_284481235.1">
    <property type="nucleotide sequence ID" value="NZ_JASNJD010000007.1"/>
</dbReference>
<dbReference type="InterPro" id="IPR032816">
    <property type="entry name" value="VTT_dom"/>
</dbReference>
<dbReference type="Pfam" id="PF09335">
    <property type="entry name" value="VTT_dom"/>
    <property type="match status" value="1"/>
</dbReference>
<keyword evidence="2" id="KW-1003">Cell membrane</keyword>
<feature type="domain" description="VTT" evidence="7">
    <location>
        <begin position="36"/>
        <end position="151"/>
    </location>
</feature>
<accession>A0ABT7F1E3</accession>
<organism evidence="8 9">
    <name type="scientific">Pseudodonghicola flavimaris</name>
    <dbReference type="NCBI Taxonomy" id="3050036"/>
    <lineage>
        <taxon>Bacteria</taxon>
        <taxon>Pseudomonadati</taxon>
        <taxon>Pseudomonadota</taxon>
        <taxon>Alphaproteobacteria</taxon>
        <taxon>Rhodobacterales</taxon>
        <taxon>Paracoccaceae</taxon>
        <taxon>Pseudodonghicola</taxon>
    </lineage>
</organism>
<evidence type="ECO:0000256" key="6">
    <source>
        <dbReference type="SAM" id="Phobius"/>
    </source>
</evidence>
<evidence type="ECO:0000256" key="2">
    <source>
        <dbReference type="ARBA" id="ARBA00022475"/>
    </source>
</evidence>
<gene>
    <name evidence="8" type="ORF">QO033_12110</name>
</gene>
<evidence type="ECO:0000256" key="5">
    <source>
        <dbReference type="ARBA" id="ARBA00023136"/>
    </source>
</evidence>
<keyword evidence="5 6" id="KW-0472">Membrane</keyword>
<proteinExistence type="predicted"/>
<feature type="transmembrane region" description="Helical" evidence="6">
    <location>
        <begin position="44"/>
        <end position="71"/>
    </location>
</feature>
<comment type="subcellular location">
    <subcellularLocation>
        <location evidence="1">Cell membrane</location>
        <topology evidence="1">Multi-pass membrane protein</topology>
    </subcellularLocation>
</comment>
<evidence type="ECO:0000256" key="1">
    <source>
        <dbReference type="ARBA" id="ARBA00004651"/>
    </source>
</evidence>
<dbReference type="Proteomes" id="UP001243757">
    <property type="component" value="Unassembled WGS sequence"/>
</dbReference>
<comment type="caution">
    <text evidence="8">The sequence shown here is derived from an EMBL/GenBank/DDBJ whole genome shotgun (WGS) entry which is preliminary data.</text>
</comment>
<feature type="transmembrane region" description="Helical" evidence="6">
    <location>
        <begin position="163"/>
        <end position="185"/>
    </location>
</feature>
<evidence type="ECO:0000256" key="4">
    <source>
        <dbReference type="ARBA" id="ARBA00022989"/>
    </source>
</evidence>
<sequence length="190" mass="20519">MLGLESIAALIGKYGLALVAPVAVVEGPIVTVIAAWLASTGRFALGPVIVVVILADLLGDFLAYALGRWGLGRLPEGWRRRLGLRPARVRGLAGHFAQKGGRTLILGKLTHSMGLPVLVAAGTARMRIALFLWYNLLGTVPKSLFFVALGYGFGAAYGRIDDWIGRISLILLVGLLVTIGCWIFYRKWHK</sequence>
<dbReference type="EMBL" id="JASNJD010000007">
    <property type="protein sequence ID" value="MDK3018423.1"/>
    <property type="molecule type" value="Genomic_DNA"/>
</dbReference>
<dbReference type="InterPro" id="IPR051311">
    <property type="entry name" value="DedA_domain"/>
</dbReference>
<keyword evidence="9" id="KW-1185">Reference proteome</keyword>
<feature type="transmembrane region" description="Helical" evidence="6">
    <location>
        <begin position="14"/>
        <end position="38"/>
    </location>
</feature>
<evidence type="ECO:0000256" key="3">
    <source>
        <dbReference type="ARBA" id="ARBA00022692"/>
    </source>
</evidence>
<evidence type="ECO:0000313" key="9">
    <source>
        <dbReference type="Proteomes" id="UP001243757"/>
    </source>
</evidence>
<evidence type="ECO:0000313" key="8">
    <source>
        <dbReference type="EMBL" id="MDK3018423.1"/>
    </source>
</evidence>
<reference evidence="8 9" key="1">
    <citation type="submission" date="2023-05" db="EMBL/GenBank/DDBJ databases">
        <title>Pseudodonghicola sp. nov.</title>
        <authorList>
            <person name="Huang J."/>
        </authorList>
    </citation>
    <scope>NUCLEOTIDE SEQUENCE [LARGE SCALE GENOMIC DNA]</scope>
    <source>
        <strain evidence="8 9">IC7</strain>
    </source>
</reference>
<dbReference type="PANTHER" id="PTHR42709">
    <property type="entry name" value="ALKALINE PHOSPHATASE LIKE PROTEIN"/>
    <property type="match status" value="1"/>
</dbReference>